<dbReference type="RefSeq" id="WP_072977892.1">
    <property type="nucleotide sequence ID" value="NZ_FQTY01000025.1"/>
</dbReference>
<proteinExistence type="predicted"/>
<dbReference type="GeneID" id="90995809"/>
<reference evidence="3" key="1">
    <citation type="submission" date="2016-11" db="EMBL/GenBank/DDBJ databases">
        <authorList>
            <person name="Varghese N."/>
            <person name="Submissions S."/>
        </authorList>
    </citation>
    <scope>NUCLEOTIDE SEQUENCE [LARGE SCALE GENOMIC DNA]</scope>
    <source>
        <strain evidence="3">DSM 18095</strain>
    </source>
</reference>
<evidence type="ECO:0008006" key="4">
    <source>
        <dbReference type="Google" id="ProtNLM"/>
    </source>
</evidence>
<keyword evidence="3" id="KW-1185">Reference proteome</keyword>
<dbReference type="Proteomes" id="UP000184114">
    <property type="component" value="Unassembled WGS sequence"/>
</dbReference>
<dbReference type="AlphaFoldDB" id="A0A1M4ZHL7"/>
<organism evidence="2 3">
    <name type="scientific">Tissierella praeacuta DSM 18095</name>
    <dbReference type="NCBI Taxonomy" id="1123404"/>
    <lineage>
        <taxon>Bacteria</taxon>
        <taxon>Bacillati</taxon>
        <taxon>Bacillota</taxon>
        <taxon>Tissierellia</taxon>
        <taxon>Tissierellales</taxon>
        <taxon>Tissierellaceae</taxon>
        <taxon>Tissierella</taxon>
    </lineage>
</organism>
<evidence type="ECO:0000256" key="1">
    <source>
        <dbReference type="SAM" id="MobiDB-lite"/>
    </source>
</evidence>
<sequence>MKENKRSLNTKTDSKSATGSYKNHKDPYFGYSPTDIYYNTEEKISDSGVSIPTYDAVIKAKEWVDDINKK</sequence>
<dbReference type="InterPro" id="IPR024209">
    <property type="entry name" value="CDIF630_02480-like"/>
</dbReference>
<dbReference type="Pfam" id="PF12655">
    <property type="entry name" value="CDIF630_02480-like"/>
    <property type="match status" value="1"/>
</dbReference>
<name>A0A1M4ZHL7_9FIRM</name>
<dbReference type="STRING" id="1123404.SAMN02745784_03055"/>
<accession>A0A1M4ZHL7</accession>
<gene>
    <name evidence="2" type="ORF">SAMN02745784_03055</name>
</gene>
<feature type="region of interest" description="Disordered" evidence="1">
    <location>
        <begin position="1"/>
        <end position="28"/>
    </location>
</feature>
<evidence type="ECO:0000313" key="2">
    <source>
        <dbReference type="EMBL" id="SHF17491.1"/>
    </source>
</evidence>
<protein>
    <recommendedName>
        <fullName evidence="4">DUF3787 domain-containing protein</fullName>
    </recommendedName>
</protein>
<evidence type="ECO:0000313" key="3">
    <source>
        <dbReference type="Proteomes" id="UP000184114"/>
    </source>
</evidence>
<dbReference type="EMBL" id="FQTY01000025">
    <property type="protein sequence ID" value="SHF17491.1"/>
    <property type="molecule type" value="Genomic_DNA"/>
</dbReference>
<feature type="compositionally biased region" description="Polar residues" evidence="1">
    <location>
        <begin position="7"/>
        <end position="21"/>
    </location>
</feature>